<evidence type="ECO:0000313" key="2">
    <source>
        <dbReference type="EMBL" id="KAL3392443.1"/>
    </source>
</evidence>
<dbReference type="PRINTS" id="PR00180">
    <property type="entry name" value="CRETINALDHBP"/>
</dbReference>
<dbReference type="EMBL" id="JBJJXI010000104">
    <property type="protein sequence ID" value="KAL3392443.1"/>
    <property type="molecule type" value="Genomic_DNA"/>
</dbReference>
<dbReference type="Pfam" id="PF00650">
    <property type="entry name" value="CRAL_TRIO"/>
    <property type="match status" value="1"/>
</dbReference>
<dbReference type="PANTHER" id="PTHR10174">
    <property type="entry name" value="ALPHA-TOCOPHEROL TRANSFER PROTEIN-RELATED"/>
    <property type="match status" value="1"/>
</dbReference>
<dbReference type="SUPFAM" id="SSF46938">
    <property type="entry name" value="CRAL/TRIO N-terminal domain"/>
    <property type="match status" value="1"/>
</dbReference>
<reference evidence="2 3" key="1">
    <citation type="journal article" date="2024" name="bioRxiv">
        <title>A reference genome for Trichogramma kaykai: A tiny desert-dwelling parasitoid wasp with competing sex-ratio distorters.</title>
        <authorList>
            <person name="Culotta J."/>
            <person name="Lindsey A.R."/>
        </authorList>
    </citation>
    <scope>NUCLEOTIDE SEQUENCE [LARGE SCALE GENOMIC DNA]</scope>
    <source>
        <strain evidence="2 3">KSX58</strain>
    </source>
</reference>
<protein>
    <recommendedName>
        <fullName evidence="1">CRAL-TRIO domain-containing protein</fullName>
    </recommendedName>
</protein>
<dbReference type="InterPro" id="IPR001251">
    <property type="entry name" value="CRAL-TRIO_dom"/>
</dbReference>
<dbReference type="AlphaFoldDB" id="A0ABD2WHL3"/>
<dbReference type="PROSITE" id="PS50191">
    <property type="entry name" value="CRAL_TRIO"/>
    <property type="match status" value="1"/>
</dbReference>
<sequence length="302" mass="35028">MNTMDIYVTFEEELKKNPELRKSDIQALRDWYEKQPHLPKIRDSELALFLHSNYYRMEPTKVTLDTFYTIRTHVPEFFGNRDPVGSKELRTTFKVASTIPLEKPTRDGYKVLFAKLIDYDPSKYNYYDNMKFFNMILDLWMYSEGTMKGHIILIDVNNVTLGHAARLNPIGLKKFLVYLQEGLPVRLKGLHFMNTNPVMDVILNMMKPFMKKELMDVLHLHSSLESLDKHIPLEILPNELGGKAGALTDMHQAQLAKLEAHRDWFLNDEAKSRVDESKRPGKAKSATDLFGVEGSFKKLDID</sequence>
<organism evidence="2 3">
    <name type="scientific">Trichogramma kaykai</name>
    <dbReference type="NCBI Taxonomy" id="54128"/>
    <lineage>
        <taxon>Eukaryota</taxon>
        <taxon>Metazoa</taxon>
        <taxon>Ecdysozoa</taxon>
        <taxon>Arthropoda</taxon>
        <taxon>Hexapoda</taxon>
        <taxon>Insecta</taxon>
        <taxon>Pterygota</taxon>
        <taxon>Neoptera</taxon>
        <taxon>Endopterygota</taxon>
        <taxon>Hymenoptera</taxon>
        <taxon>Apocrita</taxon>
        <taxon>Proctotrupomorpha</taxon>
        <taxon>Chalcidoidea</taxon>
        <taxon>Trichogrammatidae</taxon>
        <taxon>Trichogramma</taxon>
    </lineage>
</organism>
<dbReference type="InterPro" id="IPR036273">
    <property type="entry name" value="CRAL/TRIO_N_dom_sf"/>
</dbReference>
<dbReference type="SUPFAM" id="SSF52087">
    <property type="entry name" value="CRAL/TRIO domain"/>
    <property type="match status" value="1"/>
</dbReference>
<dbReference type="Gene3D" id="3.40.525.10">
    <property type="entry name" value="CRAL-TRIO lipid binding domain"/>
    <property type="match status" value="1"/>
</dbReference>
<dbReference type="InterPro" id="IPR036865">
    <property type="entry name" value="CRAL-TRIO_dom_sf"/>
</dbReference>
<dbReference type="CDD" id="cd00170">
    <property type="entry name" value="SEC14"/>
    <property type="match status" value="1"/>
</dbReference>
<proteinExistence type="predicted"/>
<accession>A0ABD2WHL3</accession>
<feature type="domain" description="CRAL-TRIO" evidence="1">
    <location>
        <begin position="86"/>
        <end position="248"/>
    </location>
</feature>
<dbReference type="SMART" id="SM00516">
    <property type="entry name" value="SEC14"/>
    <property type="match status" value="1"/>
</dbReference>
<evidence type="ECO:0000259" key="1">
    <source>
        <dbReference type="PROSITE" id="PS50191"/>
    </source>
</evidence>
<comment type="caution">
    <text evidence="2">The sequence shown here is derived from an EMBL/GenBank/DDBJ whole genome shotgun (WGS) entry which is preliminary data.</text>
</comment>
<name>A0ABD2WHL3_9HYME</name>
<dbReference type="PANTHER" id="PTHR10174:SF213">
    <property type="entry name" value="CRAL-TRIO DOMAIN-CONTAINING PROTEIN"/>
    <property type="match status" value="1"/>
</dbReference>
<keyword evidence="3" id="KW-1185">Reference proteome</keyword>
<gene>
    <name evidence="2" type="ORF">TKK_012970</name>
</gene>
<dbReference type="Proteomes" id="UP001627154">
    <property type="component" value="Unassembled WGS sequence"/>
</dbReference>
<evidence type="ECO:0000313" key="3">
    <source>
        <dbReference type="Proteomes" id="UP001627154"/>
    </source>
</evidence>